<sequence length="601" mass="67076">MLQRVLPALWMSVVFIAGTALAASASTQVATPLSEADAARYRAIFQEQEEGDMSTADAIIAKLEDPILMGHVLHQRYMHPTAWRSSYEELSSWLDKYADHPNADVIYSLASKRRPRGAIAPDNYQTRRWRTREEDWLPPALKEDYKNNRNPAEVARIEGYIRYLNADDRPTQALNYIRTPRWRAEFSDAQYDRVLSWIAASYYYNENLAEASQLAREVAARNGDTAVLAYWVAGLTSWRKSDYEAAAGYFTRMADVKHQEASFRAAAGFWAARANLATGRHDKVIPYLHIAAQFPFTFYGQLALGQLGQDSGIDWSVPRLTEAQWNQISAKSVRVRRAAALAQIGMETLAHTEMRWAHGELEDADDAALMAVAFDTKLWAAQIDMAIASAAHLPDATPFTAAGLYPLPDYAPNDGFKIDRAILFGMIRQESKFKTEAMSRVGAAGLMQLMPRTASYVANDSSLMQHDGRASDKLYEPGYNMQLGQSYIDQLLTRYTDGDLLEMAIAYNWGPGNLSRWKAANPVSDELLMIESIPNPEARDFVEYVLTNMWVYRDRLGQPAPSRDSLAAGGKAIYVPVDAKNARTSQVGPVQGSAGELVTIN</sequence>
<evidence type="ECO:0000313" key="7">
    <source>
        <dbReference type="Proteomes" id="UP000613582"/>
    </source>
</evidence>
<name>A0A8J2Y4J7_9PROT</name>
<feature type="chain" id="PRO_5035278236" evidence="4">
    <location>
        <begin position="23"/>
        <end position="601"/>
    </location>
</feature>
<gene>
    <name evidence="6" type="ORF">GCM10011342_00650</name>
</gene>
<keyword evidence="3 4" id="KW-0732">Signal</keyword>
<evidence type="ECO:0000256" key="4">
    <source>
        <dbReference type="SAM" id="SignalP"/>
    </source>
</evidence>
<dbReference type="SUPFAM" id="SSF53955">
    <property type="entry name" value="Lysozyme-like"/>
    <property type="match status" value="1"/>
</dbReference>
<dbReference type="SUPFAM" id="SSF48435">
    <property type="entry name" value="Bacterial muramidases"/>
    <property type="match status" value="1"/>
</dbReference>
<dbReference type="Pfam" id="PF01464">
    <property type="entry name" value="SLT"/>
    <property type="match status" value="1"/>
</dbReference>
<dbReference type="AlphaFoldDB" id="A0A8J2Y4J7"/>
<dbReference type="InterPro" id="IPR023346">
    <property type="entry name" value="Lysozyme-like_dom_sf"/>
</dbReference>
<organism evidence="6 7">
    <name type="scientific">Aquisalinus flavus</name>
    <dbReference type="NCBI Taxonomy" id="1526572"/>
    <lineage>
        <taxon>Bacteria</taxon>
        <taxon>Pseudomonadati</taxon>
        <taxon>Pseudomonadota</taxon>
        <taxon>Alphaproteobacteria</taxon>
        <taxon>Parvularculales</taxon>
        <taxon>Parvularculaceae</taxon>
        <taxon>Aquisalinus</taxon>
    </lineage>
</organism>
<dbReference type="Gene3D" id="1.10.530.10">
    <property type="match status" value="1"/>
</dbReference>
<proteinExistence type="inferred from homology"/>
<dbReference type="CDD" id="cd13401">
    <property type="entry name" value="Slt70-like"/>
    <property type="match status" value="1"/>
</dbReference>
<dbReference type="EMBL" id="BMGH01000001">
    <property type="protein sequence ID" value="GGC95737.1"/>
    <property type="molecule type" value="Genomic_DNA"/>
</dbReference>
<dbReference type="PANTHER" id="PTHR37423:SF5">
    <property type="entry name" value="SOLUBLE LYTIC MUREIN TRANSGLYCOSYLASE"/>
    <property type="match status" value="1"/>
</dbReference>
<reference evidence="6" key="1">
    <citation type="journal article" date="2014" name="Int. J. Syst. Evol. Microbiol.">
        <title>Complete genome sequence of Corynebacterium casei LMG S-19264T (=DSM 44701T), isolated from a smear-ripened cheese.</title>
        <authorList>
            <consortium name="US DOE Joint Genome Institute (JGI-PGF)"/>
            <person name="Walter F."/>
            <person name="Albersmeier A."/>
            <person name="Kalinowski J."/>
            <person name="Ruckert C."/>
        </authorList>
    </citation>
    <scope>NUCLEOTIDE SEQUENCE</scope>
    <source>
        <strain evidence="6">CGMCC 1.12921</strain>
    </source>
</reference>
<evidence type="ECO:0000256" key="1">
    <source>
        <dbReference type="ARBA" id="ARBA00007734"/>
    </source>
</evidence>
<dbReference type="Gene3D" id="1.25.20.10">
    <property type="entry name" value="Bacterial muramidases"/>
    <property type="match status" value="1"/>
</dbReference>
<accession>A0A8J2Y4J7</accession>
<comment type="caution">
    <text evidence="6">The sequence shown here is derived from an EMBL/GenBank/DDBJ whole genome shotgun (WGS) entry which is preliminary data.</text>
</comment>
<dbReference type="GO" id="GO:0042597">
    <property type="term" value="C:periplasmic space"/>
    <property type="evidence" value="ECO:0007669"/>
    <property type="project" value="InterPro"/>
</dbReference>
<feature type="domain" description="Transglycosylase SLT" evidence="5">
    <location>
        <begin position="416"/>
        <end position="522"/>
    </location>
</feature>
<feature type="signal peptide" evidence="4">
    <location>
        <begin position="1"/>
        <end position="22"/>
    </location>
</feature>
<keyword evidence="7" id="KW-1185">Reference proteome</keyword>
<protein>
    <submittedName>
        <fullName evidence="6">Lytic transglycosylase</fullName>
    </submittedName>
</protein>
<evidence type="ECO:0000313" key="6">
    <source>
        <dbReference type="EMBL" id="GGC95737.1"/>
    </source>
</evidence>
<evidence type="ECO:0000259" key="5">
    <source>
        <dbReference type="Pfam" id="PF01464"/>
    </source>
</evidence>
<comment type="similarity">
    <text evidence="1">Belongs to the transglycosylase Slt family.</text>
</comment>
<reference evidence="6" key="2">
    <citation type="submission" date="2020-09" db="EMBL/GenBank/DDBJ databases">
        <authorList>
            <person name="Sun Q."/>
            <person name="Zhou Y."/>
        </authorList>
    </citation>
    <scope>NUCLEOTIDE SEQUENCE</scope>
    <source>
        <strain evidence="6">CGMCC 1.12921</strain>
    </source>
</reference>
<dbReference type="GO" id="GO:0004553">
    <property type="term" value="F:hydrolase activity, hydrolyzing O-glycosyl compounds"/>
    <property type="evidence" value="ECO:0007669"/>
    <property type="project" value="InterPro"/>
</dbReference>
<dbReference type="Proteomes" id="UP000613582">
    <property type="component" value="Unassembled WGS sequence"/>
</dbReference>
<dbReference type="InterPro" id="IPR008939">
    <property type="entry name" value="Lytic_TGlycosylase_superhlx_U"/>
</dbReference>
<dbReference type="PANTHER" id="PTHR37423">
    <property type="entry name" value="SOLUBLE LYTIC MUREIN TRANSGLYCOSYLASE-RELATED"/>
    <property type="match status" value="1"/>
</dbReference>
<comment type="similarity">
    <text evidence="2">Belongs to the virb1 family.</text>
</comment>
<dbReference type="InterPro" id="IPR008258">
    <property type="entry name" value="Transglycosylase_SLT_dom_1"/>
</dbReference>
<evidence type="ECO:0000256" key="2">
    <source>
        <dbReference type="ARBA" id="ARBA00009387"/>
    </source>
</evidence>
<evidence type="ECO:0000256" key="3">
    <source>
        <dbReference type="ARBA" id="ARBA00022729"/>
    </source>
</evidence>